<feature type="domain" description="LysM" evidence="3">
    <location>
        <begin position="372"/>
        <end position="419"/>
    </location>
</feature>
<evidence type="ECO:0000256" key="2">
    <source>
        <dbReference type="SAM" id="Phobius"/>
    </source>
</evidence>
<proteinExistence type="predicted"/>
<name>A0A0H5SYF8_HERHM</name>
<accession>A0A0H5SYF8</accession>
<gene>
    <name evidence="4" type="ORF">HHT355_2237</name>
</gene>
<keyword evidence="2" id="KW-0472">Membrane</keyword>
<organism evidence="4 5">
    <name type="scientific">Herbinix hemicellulosilytica</name>
    <dbReference type="NCBI Taxonomy" id="1564487"/>
    <lineage>
        <taxon>Bacteria</taxon>
        <taxon>Bacillati</taxon>
        <taxon>Bacillota</taxon>
        <taxon>Clostridia</taxon>
        <taxon>Lachnospirales</taxon>
        <taxon>Lachnospiraceae</taxon>
        <taxon>Herbinix</taxon>
    </lineage>
</organism>
<dbReference type="SMART" id="SM00257">
    <property type="entry name" value="LysM"/>
    <property type="match status" value="1"/>
</dbReference>
<feature type="compositionally biased region" description="Low complexity" evidence="1">
    <location>
        <begin position="335"/>
        <end position="344"/>
    </location>
</feature>
<keyword evidence="2" id="KW-0812">Transmembrane</keyword>
<evidence type="ECO:0000259" key="3">
    <source>
        <dbReference type="PROSITE" id="PS51782"/>
    </source>
</evidence>
<dbReference type="PROSITE" id="PS51782">
    <property type="entry name" value="LYSM"/>
    <property type="match status" value="1"/>
</dbReference>
<dbReference type="Gene3D" id="3.10.350.10">
    <property type="entry name" value="LysM domain"/>
    <property type="match status" value="1"/>
</dbReference>
<feature type="compositionally biased region" description="Basic and acidic residues" evidence="1">
    <location>
        <begin position="320"/>
        <end position="334"/>
    </location>
</feature>
<evidence type="ECO:0000313" key="4">
    <source>
        <dbReference type="EMBL" id="CRZ35428.1"/>
    </source>
</evidence>
<dbReference type="CDD" id="cd00118">
    <property type="entry name" value="LysM"/>
    <property type="match status" value="1"/>
</dbReference>
<reference evidence="4 5" key="1">
    <citation type="submission" date="2015-06" db="EMBL/GenBank/DDBJ databases">
        <authorList>
            <person name="Wibberg Daniel"/>
        </authorList>
    </citation>
    <scope>NUCLEOTIDE SEQUENCE [LARGE SCALE GENOMIC DNA]</scope>
    <source>
        <strain evidence="4 5">T3/55T</strain>
    </source>
</reference>
<dbReference type="InterPro" id="IPR036779">
    <property type="entry name" value="LysM_dom_sf"/>
</dbReference>
<dbReference type="InterPro" id="IPR018392">
    <property type="entry name" value="LysM"/>
</dbReference>
<dbReference type="SUPFAM" id="SSF54106">
    <property type="entry name" value="LysM domain"/>
    <property type="match status" value="1"/>
</dbReference>
<feature type="compositionally biased region" description="Basic and acidic residues" evidence="1">
    <location>
        <begin position="294"/>
        <end position="307"/>
    </location>
</feature>
<evidence type="ECO:0000313" key="5">
    <source>
        <dbReference type="Proteomes" id="UP000236497"/>
    </source>
</evidence>
<dbReference type="EMBL" id="CVTD020000024">
    <property type="protein sequence ID" value="CRZ35428.1"/>
    <property type="molecule type" value="Genomic_DNA"/>
</dbReference>
<evidence type="ECO:0000256" key="1">
    <source>
        <dbReference type="SAM" id="MobiDB-lite"/>
    </source>
</evidence>
<dbReference type="AlphaFoldDB" id="A0A0H5SYF8"/>
<dbReference type="RefSeq" id="WP_158245959.1">
    <property type="nucleotide sequence ID" value="NZ_CVTD020000024.1"/>
</dbReference>
<protein>
    <submittedName>
        <fullName evidence="4">Putative membrane protein</fullName>
    </submittedName>
</protein>
<keyword evidence="5" id="KW-1185">Reference proteome</keyword>
<sequence>MVESVYSNDNAEANRACRAQTSFKMPKNIRQVGKSNVTKKIYVEDYVMTFARYLAGDDYSSCRIAVLVGQYVKLESGNCLFISGAVEVKNIDAANEIVFTNDHWTQIYEDIKKYFPEYEIVGWFIGGPGYLLEDKEKILKTHLDNFAGQDKTLLTYDNIEKEEAFYLYENGSLCRQEGYYIYYEKNEEMQNYMIDHKQKPSEEAQYDDRVSREIRAVIQNKKGSADEVKSINRLVYAAGTLLAVIILVVGAAILNNYDQMKNMQNTLNALSQNLKEVESVFRTKENQQENTDQNSKKTNEAATDKEGSLNVEVVPGGIKPLEENNEKKEDEKSNDNVADSSANSQKAQKSEQAKNTETADANSEVVISGGVKYYTVKAGDSLAGISYKLYNSANYISVIKELNNIEDENLIYIGQKLIVP</sequence>
<dbReference type="Proteomes" id="UP000236497">
    <property type="component" value="Unassembled WGS sequence"/>
</dbReference>
<dbReference type="Pfam" id="PF01476">
    <property type="entry name" value="LysM"/>
    <property type="match status" value="1"/>
</dbReference>
<feature type="transmembrane region" description="Helical" evidence="2">
    <location>
        <begin position="234"/>
        <end position="254"/>
    </location>
</feature>
<feature type="region of interest" description="Disordered" evidence="1">
    <location>
        <begin position="283"/>
        <end position="361"/>
    </location>
</feature>
<keyword evidence="2" id="KW-1133">Transmembrane helix</keyword>